<accession>A0A928UZS0</accession>
<evidence type="ECO:0000256" key="5">
    <source>
        <dbReference type="ARBA" id="ARBA00023136"/>
    </source>
</evidence>
<keyword evidence="6" id="KW-0653">Protein transport</keyword>
<evidence type="ECO:0000256" key="9">
    <source>
        <dbReference type="SAM" id="SignalP"/>
    </source>
</evidence>
<dbReference type="RefSeq" id="WP_193907119.1">
    <property type="nucleotide sequence ID" value="NZ_PRDL01000001.1"/>
</dbReference>
<organism evidence="11 12">
    <name type="scientific">Cellvibrio polysaccharolyticus</name>
    <dbReference type="NCBI Taxonomy" id="2082724"/>
    <lineage>
        <taxon>Bacteria</taxon>
        <taxon>Pseudomonadati</taxon>
        <taxon>Pseudomonadota</taxon>
        <taxon>Gammaproteobacteria</taxon>
        <taxon>Cellvibrionales</taxon>
        <taxon>Cellvibrionaceae</taxon>
        <taxon>Cellvibrio</taxon>
    </lineage>
</organism>
<dbReference type="InterPro" id="IPR050790">
    <property type="entry name" value="ExbB/TolQ_transport"/>
</dbReference>
<feature type="transmembrane region" description="Helical" evidence="8">
    <location>
        <begin position="367"/>
        <end position="388"/>
    </location>
</feature>
<feature type="coiled-coil region" evidence="7">
    <location>
        <begin position="62"/>
        <end position="89"/>
    </location>
</feature>
<protein>
    <submittedName>
        <fullName evidence="11">Energy transducer TonB</fullName>
    </submittedName>
</protein>
<comment type="subcellular location">
    <subcellularLocation>
        <location evidence="1">Cell membrane</location>
        <topology evidence="1">Multi-pass membrane protein</topology>
    </subcellularLocation>
    <subcellularLocation>
        <location evidence="6">Membrane</location>
        <topology evidence="6">Multi-pass membrane protein</topology>
    </subcellularLocation>
</comment>
<keyword evidence="2" id="KW-1003">Cell membrane</keyword>
<name>A0A928UZS0_9GAMM</name>
<reference evidence="11" key="1">
    <citation type="submission" date="2018-07" db="EMBL/GenBank/DDBJ databases">
        <title>Genome assembly of strain Ka43.</title>
        <authorList>
            <person name="Kukolya J."/>
            <person name="Nagy I."/>
            <person name="Horvath B."/>
            <person name="Toth A."/>
        </authorList>
    </citation>
    <scope>NUCLEOTIDE SEQUENCE</scope>
    <source>
        <strain evidence="11">KB43</strain>
    </source>
</reference>
<comment type="similarity">
    <text evidence="6">Belongs to the exbB/tolQ family.</text>
</comment>
<dbReference type="EMBL" id="PRDL01000001">
    <property type="protein sequence ID" value="MBE8716215.1"/>
    <property type="molecule type" value="Genomic_DNA"/>
</dbReference>
<dbReference type="PIRSF" id="PIRSF037714">
    <property type="entry name" value="TolR"/>
    <property type="match status" value="1"/>
</dbReference>
<evidence type="ECO:0000313" key="11">
    <source>
        <dbReference type="EMBL" id="MBE8716215.1"/>
    </source>
</evidence>
<keyword evidence="6" id="KW-0813">Transport</keyword>
<dbReference type="PANTHER" id="PTHR30625:SF11">
    <property type="entry name" value="MOTA_TOLQ_EXBB PROTON CHANNEL DOMAIN-CONTAINING PROTEIN"/>
    <property type="match status" value="1"/>
</dbReference>
<evidence type="ECO:0000256" key="7">
    <source>
        <dbReference type="SAM" id="Coils"/>
    </source>
</evidence>
<dbReference type="GO" id="GO:0017038">
    <property type="term" value="P:protein import"/>
    <property type="evidence" value="ECO:0007669"/>
    <property type="project" value="TreeGrafter"/>
</dbReference>
<dbReference type="Pfam" id="PF01618">
    <property type="entry name" value="MotA_ExbB"/>
    <property type="match status" value="1"/>
</dbReference>
<evidence type="ECO:0000313" key="12">
    <source>
        <dbReference type="Proteomes" id="UP000652567"/>
    </source>
</evidence>
<evidence type="ECO:0000256" key="4">
    <source>
        <dbReference type="ARBA" id="ARBA00022989"/>
    </source>
</evidence>
<comment type="caution">
    <text evidence="11">The sequence shown here is derived from an EMBL/GenBank/DDBJ whole genome shotgun (WGS) entry which is preliminary data.</text>
</comment>
<keyword evidence="3 8" id="KW-0812">Transmembrane</keyword>
<dbReference type="PANTHER" id="PTHR30625">
    <property type="entry name" value="PROTEIN TOLQ"/>
    <property type="match status" value="1"/>
</dbReference>
<sequence length="461" mass="50363">MKMKFVKSCMAVIAAGLLSSSFAMAQEEKAASLDQLLDMVKKSQVAETAEFRQREAEFARDKANQANVLNQAKATRQAEENRSDTLEKAFADQELLVNQKRAQLNERLGSMKELFGHLTSTAGDLRVTTQNSLVSAQIPNRGDFLSELIEKMNSNTRLPSIAEIERLWYEVQRELVESGRVVKFNAEVIKTNGEAHEQEVVRVGVWNLISDGKYLRYIPDTGKIEELSRQPDSALLKTARDLQAASSGYVAFSIDPTGPSGGTLLAALVNKATLVEQFHQGQTVGYVITVVGIVGLLIALWKSLVIFSINRGVSVQLKSNKPNINNPLGRVLKVAEDNPNVDTETLELKLEEAVLKERPRIESGLNVIKIIAAIAPLIGLLGTVTGMIQTFQAITMFGAGDPKNMADGISAALVTTVQGLCVAIPMVILHTILNGRAKRIIHVLDEQSTGIIAENAERTHK</sequence>
<feature type="chain" id="PRO_5037527216" evidence="9">
    <location>
        <begin position="26"/>
        <end position="461"/>
    </location>
</feature>
<proteinExistence type="inferred from homology"/>
<dbReference type="GO" id="GO:0005886">
    <property type="term" value="C:plasma membrane"/>
    <property type="evidence" value="ECO:0007669"/>
    <property type="project" value="UniProtKB-SubCell"/>
</dbReference>
<evidence type="ECO:0000256" key="3">
    <source>
        <dbReference type="ARBA" id="ARBA00022692"/>
    </source>
</evidence>
<feature type="transmembrane region" description="Helical" evidence="8">
    <location>
        <begin position="408"/>
        <end position="429"/>
    </location>
</feature>
<evidence type="ECO:0000256" key="8">
    <source>
        <dbReference type="SAM" id="Phobius"/>
    </source>
</evidence>
<dbReference type="InterPro" id="IPR002898">
    <property type="entry name" value="MotA_ExbB_proton_chnl"/>
</dbReference>
<keyword evidence="7" id="KW-0175">Coiled coil</keyword>
<evidence type="ECO:0000259" key="10">
    <source>
        <dbReference type="Pfam" id="PF01618"/>
    </source>
</evidence>
<gene>
    <name evidence="11" type="ORF">C4F51_03335</name>
</gene>
<keyword evidence="12" id="KW-1185">Reference proteome</keyword>
<evidence type="ECO:0000256" key="1">
    <source>
        <dbReference type="ARBA" id="ARBA00004651"/>
    </source>
</evidence>
<dbReference type="Proteomes" id="UP000652567">
    <property type="component" value="Unassembled WGS sequence"/>
</dbReference>
<evidence type="ECO:0000256" key="6">
    <source>
        <dbReference type="RuleBase" id="RU004057"/>
    </source>
</evidence>
<feature type="transmembrane region" description="Helical" evidence="8">
    <location>
        <begin position="283"/>
        <end position="301"/>
    </location>
</feature>
<feature type="domain" description="MotA/TolQ/ExbB proton channel" evidence="10">
    <location>
        <begin position="325"/>
        <end position="445"/>
    </location>
</feature>
<dbReference type="AlphaFoldDB" id="A0A928UZS0"/>
<keyword evidence="9" id="KW-0732">Signal</keyword>
<feature type="signal peptide" evidence="9">
    <location>
        <begin position="1"/>
        <end position="25"/>
    </location>
</feature>
<keyword evidence="4 8" id="KW-1133">Transmembrane helix</keyword>
<keyword evidence="5 8" id="KW-0472">Membrane</keyword>
<evidence type="ECO:0000256" key="2">
    <source>
        <dbReference type="ARBA" id="ARBA00022475"/>
    </source>
</evidence>
<dbReference type="InterPro" id="IPR017270">
    <property type="entry name" value="MotA/TolQ/ExbB-rel"/>
</dbReference>